<dbReference type="Pfam" id="PF09359">
    <property type="entry name" value="VTC"/>
    <property type="match status" value="1"/>
</dbReference>
<keyword evidence="2 6" id="KW-0812">Transmembrane</keyword>
<dbReference type="InterPro" id="IPR051572">
    <property type="entry name" value="VTC_Complex_Subunit"/>
</dbReference>
<evidence type="ECO:0008006" key="10">
    <source>
        <dbReference type="Google" id="ProtNLM"/>
    </source>
</evidence>
<reference evidence="9" key="1">
    <citation type="submission" date="2021-01" db="EMBL/GenBank/DDBJ databases">
        <authorList>
            <person name="Corre E."/>
            <person name="Pelletier E."/>
            <person name="Niang G."/>
            <person name="Scheremetjew M."/>
            <person name="Finn R."/>
            <person name="Kale V."/>
            <person name="Holt S."/>
            <person name="Cochrane G."/>
            <person name="Meng A."/>
            <person name="Brown T."/>
            <person name="Cohen L."/>
        </authorList>
    </citation>
    <scope>NUCLEOTIDE SEQUENCE</scope>
    <source>
        <strain evidence="9">CCMP1897</strain>
    </source>
</reference>
<comment type="subcellular location">
    <subcellularLocation>
        <location evidence="1">Endomembrane system</location>
        <topology evidence="1">Multi-pass membrane protein</topology>
    </subcellularLocation>
</comment>
<feature type="region of interest" description="Disordered" evidence="5">
    <location>
        <begin position="725"/>
        <end position="766"/>
    </location>
</feature>
<evidence type="ECO:0000256" key="6">
    <source>
        <dbReference type="SAM" id="Phobius"/>
    </source>
</evidence>
<dbReference type="GO" id="GO:0006799">
    <property type="term" value="P:polyphosphate biosynthetic process"/>
    <property type="evidence" value="ECO:0007669"/>
    <property type="project" value="UniProtKB-ARBA"/>
</dbReference>
<dbReference type="InterPro" id="IPR003807">
    <property type="entry name" value="DUF202"/>
</dbReference>
<proteinExistence type="predicted"/>
<feature type="compositionally biased region" description="Low complexity" evidence="5">
    <location>
        <begin position="807"/>
        <end position="830"/>
    </location>
</feature>
<organism evidence="9">
    <name type="scientific">Picocystis salinarum</name>
    <dbReference type="NCBI Taxonomy" id="88271"/>
    <lineage>
        <taxon>Eukaryota</taxon>
        <taxon>Viridiplantae</taxon>
        <taxon>Chlorophyta</taxon>
        <taxon>Picocystophyceae</taxon>
        <taxon>Picocystales</taxon>
        <taxon>Picocystaceae</taxon>
        <taxon>Picocystis</taxon>
    </lineage>
</organism>
<evidence type="ECO:0000313" key="9">
    <source>
        <dbReference type="EMBL" id="CAE0606960.1"/>
    </source>
</evidence>
<keyword evidence="4 6" id="KW-0472">Membrane</keyword>
<feature type="domain" description="VTC" evidence="8">
    <location>
        <begin position="270"/>
        <end position="538"/>
    </location>
</feature>
<sequence>MGKENMADETDVWDEQVVPELRPHYVRYKAMKQQMEWQQEKEELDREKRFEIHPAEDEVDHEAAQEWNEKCRESFLEQYRMELDRVQRFISTTLESIGMNVEAVQEALALPCGTSPSEDGSRGTMQEPRGAVLRTIRQKCNDLCQETVNIEAFSLQNAAAFARLAQQHDRRLDRADEDGERNGRTTARPIDRAHSGDFAEPPSARPSNAPLMPLFLDWFEKEFVQSVVFDRIVVMLSDIFAELREAEEEQQREDSTDGSQDWVPPDSFERKTTKYWVHPKHVLRVKLLVIKHLPVLIFGSNRARRTASCTDSRLSFFYKDKLHDSQDISSIYFDNQGLEVYKRRLVREDLASLHRVRWYGDRKPKDGNKELFVERKVHRNSWTGHRSCKERVSVAQRNVPDFLSGKIVPEMEENSECNRGFLKQVQEVLIQEKQRPMIRTCYKRTAFQLSTSNAVRISLDTDLRMVNEKGTCVTEGDWCRDLSRPIYESESVLFPYAILEIKLQTEERPEWIEDLLATGMLVEAPKFSKFQHAIAMLHSKDVEQLPYWVHGFTGRNGTRQCSQLTIDEMAYSVDASGYEHHQIEMNVNADIHKSAGQTKALLSERKAFYVGQHACVSPLEQNLWVACQRTTDWFPLADLQKPSRIEGYNGPDSFDPDRRNCPDISGSQQGAEANAGEWMEPMHEKIDNPLFDLIASKPGESETPEARLAPGLPVDAVMVNVKDDPKDAKQVSGRRFFLHSLTSTRTPRGEGDGHPGSKNGSQKLPSIVRTRVEPKTFFANERTFLSWLSISVLVMFTSLSLLNGSSLDSAGGTSSPRPSTGSSTTPSATGQNSEEMIESGTGLSGGQISGIVIAPMAILFMIYALYMYRLRTKQILLRQTVRYDDQRGPVGLVVLLIGVTITSYIVSILYFT</sequence>
<feature type="transmembrane region" description="Helical" evidence="6">
    <location>
        <begin position="848"/>
        <end position="868"/>
    </location>
</feature>
<evidence type="ECO:0000256" key="3">
    <source>
        <dbReference type="ARBA" id="ARBA00022989"/>
    </source>
</evidence>
<evidence type="ECO:0000259" key="7">
    <source>
        <dbReference type="Pfam" id="PF02656"/>
    </source>
</evidence>
<evidence type="ECO:0000256" key="5">
    <source>
        <dbReference type="SAM" id="MobiDB-lite"/>
    </source>
</evidence>
<dbReference type="EMBL" id="HBIS01000900">
    <property type="protein sequence ID" value="CAE0606960.1"/>
    <property type="molecule type" value="Transcribed_RNA"/>
</dbReference>
<evidence type="ECO:0000256" key="4">
    <source>
        <dbReference type="ARBA" id="ARBA00023136"/>
    </source>
</evidence>
<dbReference type="PANTHER" id="PTHR46140:SF1">
    <property type="entry name" value="VACUOLAR TRANSPORTER CHAPERONE COMPLEX SUBUNIT 4-RELATED"/>
    <property type="match status" value="1"/>
</dbReference>
<accession>A0A7S3UB82</accession>
<dbReference type="InterPro" id="IPR018966">
    <property type="entry name" value="VTC_domain"/>
</dbReference>
<evidence type="ECO:0000259" key="8">
    <source>
        <dbReference type="Pfam" id="PF09359"/>
    </source>
</evidence>
<dbReference type="Gene3D" id="3.20.100.30">
    <property type="entry name" value="VTC, catalytic tunnel domain"/>
    <property type="match status" value="1"/>
</dbReference>
<dbReference type="Pfam" id="PF02656">
    <property type="entry name" value="DUF202"/>
    <property type="match status" value="1"/>
</dbReference>
<evidence type="ECO:0000256" key="1">
    <source>
        <dbReference type="ARBA" id="ARBA00004127"/>
    </source>
</evidence>
<feature type="region of interest" description="Disordered" evidence="5">
    <location>
        <begin position="807"/>
        <end position="839"/>
    </location>
</feature>
<protein>
    <recommendedName>
        <fullName evidence="10">SPX domain-containing protein</fullName>
    </recommendedName>
</protein>
<evidence type="ECO:0000256" key="2">
    <source>
        <dbReference type="ARBA" id="ARBA00022692"/>
    </source>
</evidence>
<name>A0A7S3UB82_9CHLO</name>
<dbReference type="PANTHER" id="PTHR46140">
    <property type="entry name" value="VACUOLAR TRANSPORTER CHAPERONE 1-RELATED"/>
    <property type="match status" value="1"/>
</dbReference>
<dbReference type="GO" id="GO:0012505">
    <property type="term" value="C:endomembrane system"/>
    <property type="evidence" value="ECO:0007669"/>
    <property type="project" value="UniProtKB-SubCell"/>
</dbReference>
<dbReference type="AlphaFoldDB" id="A0A7S3UB82"/>
<feature type="domain" description="DUF202" evidence="7">
    <location>
        <begin position="775"/>
        <end position="873"/>
    </location>
</feature>
<feature type="region of interest" description="Disordered" evidence="5">
    <location>
        <begin position="171"/>
        <end position="206"/>
    </location>
</feature>
<gene>
    <name evidence="9" type="ORF">PSAL00342_LOCUS776</name>
</gene>
<feature type="transmembrane region" description="Helical" evidence="6">
    <location>
        <begin position="889"/>
        <end position="911"/>
    </location>
</feature>
<keyword evidence="3 6" id="KW-1133">Transmembrane helix</keyword>
<dbReference type="InterPro" id="IPR042267">
    <property type="entry name" value="VTC_sf"/>
</dbReference>